<comment type="caution">
    <text evidence="10">The sequence shown here is derived from an EMBL/GenBank/DDBJ whole genome shotgun (WGS) entry which is preliminary data.</text>
</comment>
<evidence type="ECO:0000256" key="2">
    <source>
        <dbReference type="ARBA" id="ARBA00022490"/>
    </source>
</evidence>
<comment type="subcellular location">
    <subcellularLocation>
        <location evidence="1 8">Cytoplasm</location>
    </subcellularLocation>
</comment>
<dbReference type="Proteomes" id="UP001597357">
    <property type="component" value="Unassembled WGS sequence"/>
</dbReference>
<evidence type="ECO:0000313" key="11">
    <source>
        <dbReference type="Proteomes" id="UP001597357"/>
    </source>
</evidence>
<dbReference type="SUPFAM" id="SSF52402">
    <property type="entry name" value="Adenine nucleotide alpha hydrolases-like"/>
    <property type="match status" value="1"/>
</dbReference>
<gene>
    <name evidence="8 10" type="primary">tilS</name>
    <name evidence="10" type="ORF">ACFSQ0_07915</name>
</gene>
<evidence type="ECO:0000256" key="1">
    <source>
        <dbReference type="ARBA" id="ARBA00004496"/>
    </source>
</evidence>
<dbReference type="InterPro" id="IPR014729">
    <property type="entry name" value="Rossmann-like_a/b/a_fold"/>
</dbReference>
<keyword evidence="4 8" id="KW-0819">tRNA processing</keyword>
<keyword evidence="3 8" id="KW-0436">Ligase</keyword>
<dbReference type="GO" id="GO:0032267">
    <property type="term" value="F:tRNA(Ile)-lysidine synthase activity"/>
    <property type="evidence" value="ECO:0007669"/>
    <property type="project" value="UniProtKB-EC"/>
</dbReference>
<comment type="catalytic activity">
    <reaction evidence="7 8">
        <text>cytidine(34) in tRNA(Ile2) + L-lysine + ATP = lysidine(34) in tRNA(Ile2) + AMP + diphosphate + H(+)</text>
        <dbReference type="Rhea" id="RHEA:43744"/>
        <dbReference type="Rhea" id="RHEA-COMP:10625"/>
        <dbReference type="Rhea" id="RHEA-COMP:10670"/>
        <dbReference type="ChEBI" id="CHEBI:15378"/>
        <dbReference type="ChEBI" id="CHEBI:30616"/>
        <dbReference type="ChEBI" id="CHEBI:32551"/>
        <dbReference type="ChEBI" id="CHEBI:33019"/>
        <dbReference type="ChEBI" id="CHEBI:82748"/>
        <dbReference type="ChEBI" id="CHEBI:83665"/>
        <dbReference type="ChEBI" id="CHEBI:456215"/>
        <dbReference type="EC" id="6.3.4.19"/>
    </reaction>
</comment>
<dbReference type="InterPro" id="IPR011063">
    <property type="entry name" value="TilS/TtcA_N"/>
</dbReference>
<dbReference type="SMART" id="SM00977">
    <property type="entry name" value="TilS_C"/>
    <property type="match status" value="1"/>
</dbReference>
<feature type="domain" description="Lysidine-tRNA(Ile) synthetase C-terminal" evidence="9">
    <location>
        <begin position="362"/>
        <end position="434"/>
    </location>
</feature>
<keyword evidence="11" id="KW-1185">Reference proteome</keyword>
<organism evidence="10 11">
    <name type="scientific">Mesonia sediminis</name>
    <dbReference type="NCBI Taxonomy" id="1703946"/>
    <lineage>
        <taxon>Bacteria</taxon>
        <taxon>Pseudomonadati</taxon>
        <taxon>Bacteroidota</taxon>
        <taxon>Flavobacteriia</taxon>
        <taxon>Flavobacteriales</taxon>
        <taxon>Flavobacteriaceae</taxon>
        <taxon>Mesonia</taxon>
    </lineage>
</organism>
<keyword evidence="5 8" id="KW-0547">Nucleotide-binding</keyword>
<comment type="domain">
    <text evidence="8">The N-terminal region contains the highly conserved SGGXDS motif, predicted to be a P-loop motif involved in ATP binding.</text>
</comment>
<dbReference type="CDD" id="cd01992">
    <property type="entry name" value="TilS_N"/>
    <property type="match status" value="1"/>
</dbReference>
<comment type="similarity">
    <text evidence="8">Belongs to the tRNA(Ile)-lysidine synthase family.</text>
</comment>
<protein>
    <recommendedName>
        <fullName evidence="8">tRNA(Ile)-lysidine synthase</fullName>
        <ecNumber evidence="8">6.3.4.19</ecNumber>
    </recommendedName>
    <alternativeName>
        <fullName evidence="8">tRNA(Ile)-2-lysyl-cytidine synthase</fullName>
    </alternativeName>
    <alternativeName>
        <fullName evidence="8">tRNA(Ile)-lysidine synthetase</fullName>
    </alternativeName>
</protein>
<feature type="binding site" evidence="8">
    <location>
        <begin position="26"/>
        <end position="31"/>
    </location>
    <ligand>
        <name>ATP</name>
        <dbReference type="ChEBI" id="CHEBI:30616"/>
    </ligand>
</feature>
<evidence type="ECO:0000256" key="5">
    <source>
        <dbReference type="ARBA" id="ARBA00022741"/>
    </source>
</evidence>
<comment type="function">
    <text evidence="8">Ligates lysine onto the cytidine present at position 34 of the AUA codon-specific tRNA(Ile) that contains the anticodon CAU, in an ATP-dependent manner. Cytidine is converted to lysidine, thus changing the amino acid specificity of the tRNA from methionine to isoleucine.</text>
</comment>
<dbReference type="InterPro" id="IPR012795">
    <property type="entry name" value="tRNA_Ile_lys_synt_N"/>
</dbReference>
<dbReference type="SUPFAM" id="SSF56037">
    <property type="entry name" value="PheT/TilS domain"/>
    <property type="match status" value="1"/>
</dbReference>
<keyword evidence="6 8" id="KW-0067">ATP-binding</keyword>
<evidence type="ECO:0000259" key="9">
    <source>
        <dbReference type="SMART" id="SM00977"/>
    </source>
</evidence>
<dbReference type="PANTHER" id="PTHR43033:SF1">
    <property type="entry name" value="TRNA(ILE)-LYSIDINE SYNTHASE-RELATED"/>
    <property type="match status" value="1"/>
</dbReference>
<sequence>MLNKFRENLEQHFPSLLQNKHLLAISGGIDSVVLCHMLVAAGVKFALAHVNFALRGKESDEDQRFVEALAARLKLKIHTQKFDCQAYAEDHKMSIQMAARELRYNYFKTLTQNHSYIKIITAHHAHDQIETFFINLIRGTGIAGLTGMPQENNIVARPLIGFSRKQIENYAKQHHIRWREDKTNASNYYLRNKIRHQISPILEQENPNFLEAFKGTQNKLKQIEQLAEDYVSLIYDKIVRETFSGFEIDLNVLNTLPHPNAVLYQLLKEFDFSDWESVYALRKAQPGKKVETGAYVLHKDRDILLLQKRKEKEIDETESYLLYPENELVFPLGRLQISKVDKLGDFADTVAYLDAKKLKYPLILRKWQAGDYFYPLGMKGKQKISDFLINNKVALQDKENIYVLCCDKEIIWLVSHRIDERFKVQDKTQKITKITLKS</sequence>
<evidence type="ECO:0000256" key="4">
    <source>
        <dbReference type="ARBA" id="ARBA00022694"/>
    </source>
</evidence>
<dbReference type="PANTHER" id="PTHR43033">
    <property type="entry name" value="TRNA(ILE)-LYSIDINE SYNTHASE-RELATED"/>
    <property type="match status" value="1"/>
</dbReference>
<evidence type="ECO:0000256" key="7">
    <source>
        <dbReference type="ARBA" id="ARBA00048539"/>
    </source>
</evidence>
<dbReference type="EMBL" id="JBHULZ010000040">
    <property type="protein sequence ID" value="MFD2697914.1"/>
    <property type="molecule type" value="Genomic_DNA"/>
</dbReference>
<accession>A0ABW5SE38</accession>
<dbReference type="InterPro" id="IPR012796">
    <property type="entry name" value="Lysidine-tRNA-synth_C"/>
</dbReference>
<evidence type="ECO:0000256" key="6">
    <source>
        <dbReference type="ARBA" id="ARBA00022840"/>
    </source>
</evidence>
<dbReference type="HAMAP" id="MF_01161">
    <property type="entry name" value="tRNA_Ile_lys_synt"/>
    <property type="match status" value="1"/>
</dbReference>
<dbReference type="Pfam" id="PF11734">
    <property type="entry name" value="TilS_C"/>
    <property type="match status" value="1"/>
</dbReference>
<dbReference type="RefSeq" id="WP_379046620.1">
    <property type="nucleotide sequence ID" value="NZ_JBHULZ010000040.1"/>
</dbReference>
<proteinExistence type="inferred from homology"/>
<dbReference type="Gene3D" id="3.40.50.620">
    <property type="entry name" value="HUPs"/>
    <property type="match status" value="1"/>
</dbReference>
<name>A0ABW5SE38_9FLAO</name>
<dbReference type="EC" id="6.3.4.19" evidence="8"/>
<evidence type="ECO:0000256" key="8">
    <source>
        <dbReference type="HAMAP-Rule" id="MF_01161"/>
    </source>
</evidence>
<reference evidence="11" key="1">
    <citation type="journal article" date="2019" name="Int. J. Syst. Evol. Microbiol.">
        <title>The Global Catalogue of Microorganisms (GCM) 10K type strain sequencing project: providing services to taxonomists for standard genome sequencing and annotation.</title>
        <authorList>
            <consortium name="The Broad Institute Genomics Platform"/>
            <consortium name="The Broad Institute Genome Sequencing Center for Infectious Disease"/>
            <person name="Wu L."/>
            <person name="Ma J."/>
        </authorList>
    </citation>
    <scope>NUCLEOTIDE SEQUENCE [LARGE SCALE GENOMIC DNA]</scope>
    <source>
        <strain evidence="11">KCTC 42255</strain>
    </source>
</reference>
<dbReference type="NCBIfam" id="TIGR02433">
    <property type="entry name" value="lysidine_TilS_C"/>
    <property type="match status" value="1"/>
</dbReference>
<dbReference type="Pfam" id="PF01171">
    <property type="entry name" value="ATP_bind_3"/>
    <property type="match status" value="1"/>
</dbReference>
<evidence type="ECO:0000313" key="10">
    <source>
        <dbReference type="EMBL" id="MFD2697914.1"/>
    </source>
</evidence>
<dbReference type="InterPro" id="IPR012094">
    <property type="entry name" value="tRNA_Ile_lys_synt"/>
</dbReference>
<keyword evidence="2 8" id="KW-0963">Cytoplasm</keyword>
<dbReference type="NCBIfam" id="TIGR02432">
    <property type="entry name" value="lysidine_TilS_N"/>
    <property type="match status" value="1"/>
</dbReference>
<evidence type="ECO:0000256" key="3">
    <source>
        <dbReference type="ARBA" id="ARBA00022598"/>
    </source>
</evidence>